<dbReference type="InterPro" id="IPR006073">
    <property type="entry name" value="GTP-bd"/>
</dbReference>
<keyword evidence="5" id="KW-1185">Reference proteome</keyword>
<evidence type="ECO:0000313" key="5">
    <source>
        <dbReference type="Proteomes" id="UP001224775"/>
    </source>
</evidence>
<dbReference type="EMBL" id="JATAAI010000010">
    <property type="protein sequence ID" value="KAK1742805.1"/>
    <property type="molecule type" value="Genomic_DNA"/>
</dbReference>
<keyword evidence="2" id="KW-0472">Membrane</keyword>
<dbReference type="GO" id="GO:0005525">
    <property type="term" value="F:GTP binding"/>
    <property type="evidence" value="ECO:0007669"/>
    <property type="project" value="InterPro"/>
</dbReference>
<dbReference type="AlphaFoldDB" id="A0AAD8YD13"/>
<feature type="region of interest" description="Disordered" evidence="1">
    <location>
        <begin position="1"/>
        <end position="61"/>
    </location>
</feature>
<feature type="transmembrane region" description="Helical" evidence="2">
    <location>
        <begin position="936"/>
        <end position="957"/>
    </location>
</feature>
<keyword evidence="2" id="KW-0812">Transmembrane</keyword>
<name>A0AAD8YD13_9STRA</name>
<sequence>MSTDINSSGVMPMDEDPPPRNENEANSSPDDIDDANNEPSSPSSMDWVKVDGEDDIAGMEKLGGITSTAGAATSTAGAAAAIEKMSGLDDEDDITGSTDRGTATSTAGAAAAEETRALSSLKGVINTCVDGSSIAKSAATAVPTQQEFEQNFDEYSFGSSSDEDDDQEDNGLAKMADVSLATAFDMQILQASIEKSADALDLVRDKDVVMVVGKTGVGKSTLIQGIAGKRIHTVSHTSSFSGETATKTVYGAQDALEDFEIGHGKVSKTRSLSAFVRPNVVSGRDYVYLDSPGLEDTRGVEMDIATSALLSQVAKRCRSLRFVILIHCASLLEDRGNAFRAIIKFAKRFVQDFVESKWSFMFLFTHTDEIGMSRSSSDTESKKRLQGEIIHIAEAATDEELSKVLSFVGKSLKRNYPFANILHPLDTDYETLALAIEQKLLPLKNLDAASICNLTLPSQYKLEVAVQNLLQRLLVTLNSSPSDITPIKDIQKTFHYLNEYVGVPSVCDAARKSEAIIYDHQVALKRSIESEYERWTNSSSDFTEGNATALKEALTRLELFDSTFSTEVWVKTKADALSALQGDIMTRVTRFRSFDRQLQKLRVWTRTFEECSGYYTDLCKSILTLFEDTMNIISQTKLSTIHDLREEELALFVDRYLILYTMGDFSEQKHMPDFEHASLRREKILDDVMVVFSSGGKKASEMAESNSINFEDDLGDIASYARFLEMMKYVTEKHGIGVNSLDKIINASLKRLEDDVTSLFQSCCEEMKKSDFDPGSVRLKLRWMQDTCRRFSTLQSNCGSELYSLFIAVVNKMKSSLLSTSGEMETMSQFTQEHGMSHGEKLGKEVASFKEWRWFDAFLPQGEAFVTNCCIAIERAIQTRIDAKSMELSQSADCLGKGDSAEAIARLGMLLPELNEIDDYFAILEKDEHPTSFTPGLLATLTVMIAFATLVRVLLAVPSFQRLSSARLNGTRAKRPDAKAALSRKTQHLEREGHLLWTM</sequence>
<protein>
    <recommendedName>
        <fullName evidence="3">G domain-containing protein</fullName>
    </recommendedName>
</protein>
<feature type="region of interest" description="Disordered" evidence="1">
    <location>
        <begin position="83"/>
        <end position="108"/>
    </location>
</feature>
<accession>A0AAD8YD13</accession>
<evidence type="ECO:0000259" key="3">
    <source>
        <dbReference type="Pfam" id="PF01926"/>
    </source>
</evidence>
<feature type="domain" description="G" evidence="3">
    <location>
        <begin position="209"/>
        <end position="295"/>
    </location>
</feature>
<organism evidence="4 5">
    <name type="scientific">Skeletonema marinoi</name>
    <dbReference type="NCBI Taxonomy" id="267567"/>
    <lineage>
        <taxon>Eukaryota</taxon>
        <taxon>Sar</taxon>
        <taxon>Stramenopiles</taxon>
        <taxon>Ochrophyta</taxon>
        <taxon>Bacillariophyta</taxon>
        <taxon>Coscinodiscophyceae</taxon>
        <taxon>Thalassiosirophycidae</taxon>
        <taxon>Thalassiosirales</taxon>
        <taxon>Skeletonemataceae</taxon>
        <taxon>Skeletonema</taxon>
        <taxon>Skeletonema marinoi-dohrnii complex</taxon>
    </lineage>
</organism>
<gene>
    <name evidence="4" type="ORF">QTG54_006402</name>
</gene>
<dbReference type="InterPro" id="IPR027417">
    <property type="entry name" value="P-loop_NTPase"/>
</dbReference>
<dbReference type="Proteomes" id="UP001224775">
    <property type="component" value="Unassembled WGS sequence"/>
</dbReference>
<evidence type="ECO:0000313" key="4">
    <source>
        <dbReference type="EMBL" id="KAK1742805.1"/>
    </source>
</evidence>
<evidence type="ECO:0000256" key="2">
    <source>
        <dbReference type="SAM" id="Phobius"/>
    </source>
</evidence>
<reference evidence="4" key="1">
    <citation type="submission" date="2023-06" db="EMBL/GenBank/DDBJ databases">
        <title>Survivors Of The Sea: Transcriptome response of Skeletonema marinoi to long-term dormancy.</title>
        <authorList>
            <person name="Pinder M.I.M."/>
            <person name="Kourtchenko O."/>
            <person name="Robertson E.K."/>
            <person name="Larsson T."/>
            <person name="Maumus F."/>
            <person name="Osuna-Cruz C.M."/>
            <person name="Vancaester E."/>
            <person name="Stenow R."/>
            <person name="Vandepoele K."/>
            <person name="Ploug H."/>
            <person name="Bruchert V."/>
            <person name="Godhe A."/>
            <person name="Topel M."/>
        </authorList>
    </citation>
    <scope>NUCLEOTIDE SEQUENCE</scope>
    <source>
        <strain evidence="4">R05AC</strain>
    </source>
</reference>
<dbReference type="SUPFAM" id="SSF52540">
    <property type="entry name" value="P-loop containing nucleoside triphosphate hydrolases"/>
    <property type="match status" value="1"/>
</dbReference>
<proteinExistence type="predicted"/>
<keyword evidence="2" id="KW-1133">Transmembrane helix</keyword>
<comment type="caution">
    <text evidence="4">The sequence shown here is derived from an EMBL/GenBank/DDBJ whole genome shotgun (WGS) entry which is preliminary data.</text>
</comment>
<dbReference type="Pfam" id="PF01926">
    <property type="entry name" value="MMR_HSR1"/>
    <property type="match status" value="1"/>
</dbReference>
<feature type="compositionally biased region" description="Low complexity" evidence="1">
    <location>
        <begin position="95"/>
        <end position="108"/>
    </location>
</feature>
<dbReference type="Gene3D" id="3.40.50.300">
    <property type="entry name" value="P-loop containing nucleotide triphosphate hydrolases"/>
    <property type="match status" value="1"/>
</dbReference>
<evidence type="ECO:0000256" key="1">
    <source>
        <dbReference type="SAM" id="MobiDB-lite"/>
    </source>
</evidence>